<reference evidence="7" key="1">
    <citation type="submission" date="2021-07" db="EMBL/GenBank/DDBJ databases">
        <title>Aureisphaera sp. CAU 1614 isolated from sea sediment.</title>
        <authorList>
            <person name="Kim W."/>
        </authorList>
    </citation>
    <scope>NUCLEOTIDE SEQUENCE</scope>
    <source>
        <strain evidence="7">CAU 1614</strain>
    </source>
</reference>
<dbReference type="Pfam" id="PF13180">
    <property type="entry name" value="PDZ_2"/>
    <property type="match status" value="1"/>
</dbReference>
<protein>
    <submittedName>
        <fullName evidence="7">S41 family peptidase</fullName>
    </submittedName>
</protein>
<comment type="similarity">
    <text evidence="1 5">Belongs to the peptidase S41A family.</text>
</comment>
<dbReference type="GO" id="GO:0006508">
    <property type="term" value="P:proteolysis"/>
    <property type="evidence" value="ECO:0007669"/>
    <property type="project" value="UniProtKB-KW"/>
</dbReference>
<dbReference type="GO" id="GO:0007165">
    <property type="term" value="P:signal transduction"/>
    <property type="evidence" value="ECO:0007669"/>
    <property type="project" value="TreeGrafter"/>
</dbReference>
<dbReference type="GO" id="GO:0030288">
    <property type="term" value="C:outer membrane-bounded periplasmic space"/>
    <property type="evidence" value="ECO:0007669"/>
    <property type="project" value="TreeGrafter"/>
</dbReference>
<evidence type="ECO:0000259" key="6">
    <source>
        <dbReference type="PROSITE" id="PS50106"/>
    </source>
</evidence>
<dbReference type="GO" id="GO:0004175">
    <property type="term" value="F:endopeptidase activity"/>
    <property type="evidence" value="ECO:0007669"/>
    <property type="project" value="TreeGrafter"/>
</dbReference>
<comment type="caution">
    <text evidence="7">The sequence shown here is derived from an EMBL/GenBank/DDBJ whole genome shotgun (WGS) entry which is preliminary data.</text>
</comment>
<dbReference type="PANTHER" id="PTHR32060:SF30">
    <property type="entry name" value="CARBOXY-TERMINAL PROCESSING PROTEASE CTPA"/>
    <property type="match status" value="1"/>
</dbReference>
<dbReference type="PANTHER" id="PTHR32060">
    <property type="entry name" value="TAIL-SPECIFIC PROTEASE"/>
    <property type="match status" value="1"/>
</dbReference>
<evidence type="ECO:0000256" key="3">
    <source>
        <dbReference type="ARBA" id="ARBA00022801"/>
    </source>
</evidence>
<keyword evidence="3 5" id="KW-0378">Hydrolase</keyword>
<dbReference type="GO" id="GO:0008236">
    <property type="term" value="F:serine-type peptidase activity"/>
    <property type="evidence" value="ECO:0007669"/>
    <property type="project" value="UniProtKB-KW"/>
</dbReference>
<dbReference type="Pfam" id="PF03572">
    <property type="entry name" value="Peptidase_S41"/>
    <property type="match status" value="1"/>
</dbReference>
<sequence length="540" mass="60781">MKKKIVIPILALGILITTASFKNDFFEIAKQIEIFTTLYKELNMNYVDETTPAMLMDKAINGMLADLDPYTVYWNEQEVEDARIKNSGTYTGIGATVQTQKEKIIITEPFEGYPADKAGLKAGDEIVKIGNITLSDFEDDAGELLKGVAGSEVQLTFKRQGKTQTTTLKREKVDVKAVPYYNLINNDIGYIVLRAFNQKTTIETKAALEDLKSQGATKIILDLRGNPGGLLNEAISIVNLFVPKGEVITTTKSVIEKYNKTYKTTKDPIDTEIPLVVLVNGRSASASEIVSGGLQDLDRAVIIGARSFGKGLVQRPKKLTYGTQLKVTISRYYTPSGRCIQALDYWNRDENGDPIRLDPKNYNTFKTKGGRTVYDGGGILPDIELESSKFSPITTALLKDNAIFDYATEYYYTHQLTDWKGFEFSETDFQNFLQFLKKKNFSYETETEKKFAEALRRAEDDELKDGIQSSYNVLMASIEAAKQKDLVAKKVEIKSLLNDEILKRYFYAKGLYDYQIQHNPEVLEAVSVLNDANKYNRILK</sequence>
<evidence type="ECO:0000256" key="5">
    <source>
        <dbReference type="RuleBase" id="RU004404"/>
    </source>
</evidence>
<dbReference type="InterPro" id="IPR005151">
    <property type="entry name" value="Tail-specific_protease"/>
</dbReference>
<name>A0A9X1FMI7_9FLAO</name>
<gene>
    <name evidence="7" type="ORF">KXJ69_04165</name>
</gene>
<dbReference type="CDD" id="cd07560">
    <property type="entry name" value="Peptidase_S41_CPP"/>
    <property type="match status" value="1"/>
</dbReference>
<accession>A0A9X1FMI7</accession>
<dbReference type="InterPro" id="IPR001478">
    <property type="entry name" value="PDZ"/>
</dbReference>
<keyword evidence="4 5" id="KW-0720">Serine protease</keyword>
<keyword evidence="2 5" id="KW-0645">Protease</keyword>
<dbReference type="SMART" id="SM00245">
    <property type="entry name" value="TSPc"/>
    <property type="match status" value="1"/>
</dbReference>
<feature type="domain" description="PDZ" evidence="6">
    <location>
        <begin position="78"/>
        <end position="172"/>
    </location>
</feature>
<keyword evidence="8" id="KW-1185">Reference proteome</keyword>
<evidence type="ECO:0000313" key="8">
    <source>
        <dbReference type="Proteomes" id="UP001138686"/>
    </source>
</evidence>
<organism evidence="7 8">
    <name type="scientific">Halomarinibacterium sedimenti</name>
    <dbReference type="NCBI Taxonomy" id="2857106"/>
    <lineage>
        <taxon>Bacteria</taxon>
        <taxon>Pseudomonadati</taxon>
        <taxon>Bacteroidota</taxon>
        <taxon>Flavobacteriia</taxon>
        <taxon>Flavobacteriales</taxon>
        <taxon>Flavobacteriaceae</taxon>
        <taxon>Halomarinibacterium</taxon>
    </lineage>
</organism>
<dbReference type="CDD" id="cd06782">
    <property type="entry name" value="cpPDZ_CPP-like"/>
    <property type="match status" value="1"/>
</dbReference>
<dbReference type="SMART" id="SM00228">
    <property type="entry name" value="PDZ"/>
    <property type="match status" value="1"/>
</dbReference>
<evidence type="ECO:0000313" key="7">
    <source>
        <dbReference type="EMBL" id="MBW2937286.1"/>
    </source>
</evidence>
<proteinExistence type="inferred from homology"/>
<dbReference type="PROSITE" id="PS50106">
    <property type="entry name" value="PDZ"/>
    <property type="match status" value="1"/>
</dbReference>
<dbReference type="AlphaFoldDB" id="A0A9X1FMI7"/>
<dbReference type="RefSeq" id="WP_219051576.1">
    <property type="nucleotide sequence ID" value="NZ_JAHWDP010000001.1"/>
</dbReference>
<dbReference type="InterPro" id="IPR004447">
    <property type="entry name" value="Peptidase_S41A"/>
</dbReference>
<evidence type="ECO:0000256" key="4">
    <source>
        <dbReference type="ARBA" id="ARBA00022825"/>
    </source>
</evidence>
<dbReference type="Proteomes" id="UP001138686">
    <property type="component" value="Unassembled WGS sequence"/>
</dbReference>
<dbReference type="NCBIfam" id="TIGR00225">
    <property type="entry name" value="prc"/>
    <property type="match status" value="1"/>
</dbReference>
<evidence type="ECO:0000256" key="2">
    <source>
        <dbReference type="ARBA" id="ARBA00022670"/>
    </source>
</evidence>
<dbReference type="EMBL" id="JAHWDP010000001">
    <property type="protein sequence ID" value="MBW2937286.1"/>
    <property type="molecule type" value="Genomic_DNA"/>
</dbReference>
<evidence type="ECO:0000256" key="1">
    <source>
        <dbReference type="ARBA" id="ARBA00009179"/>
    </source>
</evidence>